<comment type="similarity">
    <text evidence="1">Belongs to the glycosyl hydrolase 26 family.</text>
</comment>
<organism evidence="6">
    <name type="scientific">freshwater metagenome</name>
    <dbReference type="NCBI Taxonomy" id="449393"/>
    <lineage>
        <taxon>unclassified sequences</taxon>
        <taxon>metagenomes</taxon>
        <taxon>ecological metagenomes</taxon>
    </lineage>
</organism>
<feature type="compositionally biased region" description="Low complexity" evidence="4">
    <location>
        <begin position="53"/>
        <end position="77"/>
    </location>
</feature>
<evidence type="ECO:0000313" key="6">
    <source>
        <dbReference type="EMBL" id="CAB4751784.1"/>
    </source>
</evidence>
<dbReference type="PROSITE" id="PS51764">
    <property type="entry name" value="GH26"/>
    <property type="match status" value="1"/>
</dbReference>
<feature type="region of interest" description="Disordered" evidence="4">
    <location>
        <begin position="26"/>
        <end position="99"/>
    </location>
</feature>
<dbReference type="AlphaFoldDB" id="A0A6J6TYE9"/>
<sequence length="416" mass="43599">MSGGSRRSRRASALIATCAALAATGGWHAARTAGAEEASPGPSGTTPAARPVATASPWPSADPSSTAPTFPATGPTAVSSSAPARTCTPEVPPVDPDATPAARCAAETLDRWLAEGATAVGQQVNISNDRWSAPLRAWRTGSPAVVGFDLDELVDAARRGQDRTEDLALLAEDGALLTASWHAHNPWTGGDSFDRTGAERLAELLDPTTPAARRFAADWAEALALLAPLQERGVAVVLRPLHEAGGGWFWWGRPDPTTYRALFARLQQQAADAGLHHFLWSYGAAVRTWEGVDEPRSLLPDAVDLVGLDTYDCESVHPDCGGRGAEQLAVDEVDLTGYAELAAAAPRAALTEVGPAHSPDGDWDPAVITSTLRAQGLPAAYALLWFDDAAGRKQLSSLRGGREWLGSCPDGVCSVR</sequence>
<dbReference type="InterPro" id="IPR022790">
    <property type="entry name" value="GH26_dom"/>
</dbReference>
<dbReference type="PANTHER" id="PTHR40079:SF4">
    <property type="entry name" value="GH26 DOMAIN-CONTAINING PROTEIN-RELATED"/>
    <property type="match status" value="1"/>
</dbReference>
<dbReference type="InterPro" id="IPR017853">
    <property type="entry name" value="GH"/>
</dbReference>
<name>A0A6J6TYE9_9ZZZZ</name>
<evidence type="ECO:0000256" key="2">
    <source>
        <dbReference type="ARBA" id="ARBA00022801"/>
    </source>
</evidence>
<evidence type="ECO:0000256" key="1">
    <source>
        <dbReference type="ARBA" id="ARBA00007754"/>
    </source>
</evidence>
<evidence type="ECO:0000256" key="3">
    <source>
        <dbReference type="ARBA" id="ARBA00023295"/>
    </source>
</evidence>
<keyword evidence="3" id="KW-0326">Glycosidase</keyword>
<proteinExistence type="inferred from homology"/>
<dbReference type="PRINTS" id="PR00739">
    <property type="entry name" value="GLHYDRLASE26"/>
</dbReference>
<dbReference type="GO" id="GO:0016985">
    <property type="term" value="F:mannan endo-1,4-beta-mannosidase activity"/>
    <property type="evidence" value="ECO:0007669"/>
    <property type="project" value="InterPro"/>
</dbReference>
<dbReference type="EMBL" id="CAEZYQ010000015">
    <property type="protein sequence ID" value="CAB4751784.1"/>
    <property type="molecule type" value="Genomic_DNA"/>
</dbReference>
<dbReference type="PANTHER" id="PTHR40079">
    <property type="entry name" value="MANNAN ENDO-1,4-BETA-MANNOSIDASE E-RELATED"/>
    <property type="match status" value="1"/>
</dbReference>
<dbReference type="GO" id="GO:0006080">
    <property type="term" value="P:substituted mannan metabolic process"/>
    <property type="evidence" value="ECO:0007669"/>
    <property type="project" value="InterPro"/>
</dbReference>
<accession>A0A6J6TYE9</accession>
<dbReference type="Gene3D" id="3.20.20.80">
    <property type="entry name" value="Glycosidases"/>
    <property type="match status" value="1"/>
</dbReference>
<keyword evidence="2" id="KW-0378">Hydrolase</keyword>
<reference evidence="6" key="1">
    <citation type="submission" date="2020-05" db="EMBL/GenBank/DDBJ databases">
        <authorList>
            <person name="Chiriac C."/>
            <person name="Salcher M."/>
            <person name="Ghai R."/>
            <person name="Kavagutti S V."/>
        </authorList>
    </citation>
    <scope>NUCLEOTIDE SEQUENCE</scope>
</reference>
<dbReference type="SUPFAM" id="SSF51445">
    <property type="entry name" value="(Trans)glycosidases"/>
    <property type="match status" value="1"/>
</dbReference>
<dbReference type="Pfam" id="PF02156">
    <property type="entry name" value="Glyco_hydro_26"/>
    <property type="match status" value="1"/>
</dbReference>
<feature type="domain" description="GH26" evidence="5">
    <location>
        <begin position="100"/>
        <end position="416"/>
    </location>
</feature>
<gene>
    <name evidence="6" type="ORF">UFOPK2761_02022</name>
</gene>
<dbReference type="InterPro" id="IPR000805">
    <property type="entry name" value="Glyco_hydro_26"/>
</dbReference>
<evidence type="ECO:0000259" key="5">
    <source>
        <dbReference type="PROSITE" id="PS51764"/>
    </source>
</evidence>
<protein>
    <submittedName>
        <fullName evidence="6">Unannotated protein</fullName>
    </submittedName>
</protein>
<evidence type="ECO:0000256" key="4">
    <source>
        <dbReference type="SAM" id="MobiDB-lite"/>
    </source>
</evidence>